<protein>
    <recommendedName>
        <fullName evidence="4">Tyr recombinase domain-containing protein</fullName>
    </recommendedName>
</protein>
<evidence type="ECO:0000256" key="3">
    <source>
        <dbReference type="ARBA" id="ARBA00023172"/>
    </source>
</evidence>
<dbReference type="AlphaFoldDB" id="A0A1D8JJ88"/>
<evidence type="ECO:0000256" key="2">
    <source>
        <dbReference type="ARBA" id="ARBA00023125"/>
    </source>
</evidence>
<name>A0A1D8JJ88_9BACL</name>
<dbReference type="GO" id="GO:0003677">
    <property type="term" value="F:DNA binding"/>
    <property type="evidence" value="ECO:0007669"/>
    <property type="project" value="UniProtKB-KW"/>
</dbReference>
<dbReference type="KEGG" id="surl:BI350_15280"/>
<dbReference type="PANTHER" id="PTHR30349:SF41">
    <property type="entry name" value="INTEGRASE_RECOMBINASE PROTEIN MJ0367-RELATED"/>
    <property type="match status" value="1"/>
</dbReference>
<evidence type="ECO:0000313" key="6">
    <source>
        <dbReference type="Proteomes" id="UP000185746"/>
    </source>
</evidence>
<proteinExistence type="inferred from homology"/>
<dbReference type="GO" id="GO:0015074">
    <property type="term" value="P:DNA integration"/>
    <property type="evidence" value="ECO:0007669"/>
    <property type="project" value="InterPro"/>
</dbReference>
<keyword evidence="3" id="KW-0233">DNA recombination</keyword>
<evidence type="ECO:0000313" key="5">
    <source>
        <dbReference type="EMBL" id="AOV08771.1"/>
    </source>
</evidence>
<dbReference type="RefSeq" id="WP_075528934.1">
    <property type="nucleotide sequence ID" value="NZ_CP017560.1"/>
</dbReference>
<sequence>MIFGKTNNYYSIEAIEAVLKTINLTVPIEKKHFLILSLLYETGARVNEIIHVKVEDIDLSSNPHIKLKSLNTTRTVSLSNQVTKLIRQHITTNGLLDNQRLFYRALNISCAELCRYLGIYIKRARIKHPNLIPDFDSIRGFRISRANHLHQAGLSMEELCYMLGHKNTNQTKRYIGILYHASS</sequence>
<dbReference type="InterPro" id="IPR013762">
    <property type="entry name" value="Integrase-like_cat_sf"/>
</dbReference>
<dbReference type="InterPro" id="IPR002104">
    <property type="entry name" value="Integrase_catalytic"/>
</dbReference>
<evidence type="ECO:0000256" key="1">
    <source>
        <dbReference type="ARBA" id="ARBA00008857"/>
    </source>
</evidence>
<dbReference type="GO" id="GO:0006310">
    <property type="term" value="P:DNA recombination"/>
    <property type="evidence" value="ECO:0007669"/>
    <property type="project" value="UniProtKB-KW"/>
</dbReference>
<dbReference type="SUPFAM" id="SSF56349">
    <property type="entry name" value="DNA breaking-rejoining enzymes"/>
    <property type="match status" value="1"/>
</dbReference>
<dbReference type="Pfam" id="PF00589">
    <property type="entry name" value="Phage_integrase"/>
    <property type="match status" value="1"/>
</dbReference>
<accession>A0A1D8JJ88</accession>
<dbReference type="InterPro" id="IPR011010">
    <property type="entry name" value="DNA_brk_join_enz"/>
</dbReference>
<feature type="domain" description="Tyr recombinase" evidence="4">
    <location>
        <begin position="5"/>
        <end position="183"/>
    </location>
</feature>
<dbReference type="EMBL" id="CP017560">
    <property type="protein sequence ID" value="AOV08771.1"/>
    <property type="molecule type" value="Genomic_DNA"/>
</dbReference>
<keyword evidence="6" id="KW-1185">Reference proteome</keyword>
<keyword evidence="2" id="KW-0238">DNA-binding</keyword>
<organism evidence="5 6">
    <name type="scientific">Sporosarcina ureilytica</name>
    <dbReference type="NCBI Taxonomy" id="298596"/>
    <lineage>
        <taxon>Bacteria</taxon>
        <taxon>Bacillati</taxon>
        <taxon>Bacillota</taxon>
        <taxon>Bacilli</taxon>
        <taxon>Bacillales</taxon>
        <taxon>Caryophanaceae</taxon>
        <taxon>Sporosarcina</taxon>
    </lineage>
</organism>
<dbReference type="PROSITE" id="PS51898">
    <property type="entry name" value="TYR_RECOMBINASE"/>
    <property type="match status" value="1"/>
</dbReference>
<gene>
    <name evidence="5" type="ORF">BI350_15280</name>
</gene>
<evidence type="ECO:0000259" key="4">
    <source>
        <dbReference type="PROSITE" id="PS51898"/>
    </source>
</evidence>
<dbReference type="PANTHER" id="PTHR30349">
    <property type="entry name" value="PHAGE INTEGRASE-RELATED"/>
    <property type="match status" value="1"/>
</dbReference>
<reference evidence="5 6" key="1">
    <citation type="submission" date="2016-09" db="EMBL/GenBank/DDBJ databases">
        <title>Complete genome sequence of the Lysinibacillus sphaericus LMG 22257, a specie of Bacillus with ureolytic activity that can effectively biodeposit calcium carbonate.</title>
        <authorList>
            <person name="Yan W."/>
        </authorList>
    </citation>
    <scope>NUCLEOTIDE SEQUENCE [LARGE SCALE GENOMIC DNA]</scope>
    <source>
        <strain evidence="5 6">LMG 22257</strain>
    </source>
</reference>
<dbReference type="Gene3D" id="1.10.443.10">
    <property type="entry name" value="Intergrase catalytic core"/>
    <property type="match status" value="1"/>
</dbReference>
<dbReference type="Proteomes" id="UP000185746">
    <property type="component" value="Chromosome"/>
</dbReference>
<comment type="similarity">
    <text evidence="1">Belongs to the 'phage' integrase family.</text>
</comment>
<dbReference type="InterPro" id="IPR050090">
    <property type="entry name" value="Tyrosine_recombinase_XerCD"/>
</dbReference>